<dbReference type="InterPro" id="IPR011330">
    <property type="entry name" value="Glyco_hydro/deAcase_b/a-brl"/>
</dbReference>
<evidence type="ECO:0000313" key="5">
    <source>
        <dbReference type="Proteomes" id="UP000602076"/>
    </source>
</evidence>
<comment type="caution">
    <text evidence="4">The sequence shown here is derived from an EMBL/GenBank/DDBJ whole genome shotgun (WGS) entry which is preliminary data.</text>
</comment>
<dbReference type="GO" id="GO:0005975">
    <property type="term" value="P:carbohydrate metabolic process"/>
    <property type="evidence" value="ECO:0007669"/>
    <property type="project" value="InterPro"/>
</dbReference>
<dbReference type="GO" id="GO:0016020">
    <property type="term" value="C:membrane"/>
    <property type="evidence" value="ECO:0007669"/>
    <property type="project" value="TreeGrafter"/>
</dbReference>
<dbReference type="Proteomes" id="UP000602076">
    <property type="component" value="Unassembled WGS sequence"/>
</dbReference>
<feature type="domain" description="NodB homology" evidence="3">
    <location>
        <begin position="228"/>
        <end position="403"/>
    </location>
</feature>
<dbReference type="Pfam" id="PF01522">
    <property type="entry name" value="Polysacc_deac_1"/>
    <property type="match status" value="1"/>
</dbReference>
<keyword evidence="1" id="KW-0479">Metal-binding</keyword>
<evidence type="ECO:0000256" key="1">
    <source>
        <dbReference type="ARBA" id="ARBA00022723"/>
    </source>
</evidence>
<accession>A0A927CY83</accession>
<proteinExistence type="predicted"/>
<dbReference type="InterPro" id="IPR050248">
    <property type="entry name" value="Polysacc_deacetylase_ArnD"/>
</dbReference>
<dbReference type="CDD" id="cd10954">
    <property type="entry name" value="CE4_CtAXE_like"/>
    <property type="match status" value="1"/>
</dbReference>
<evidence type="ECO:0000256" key="2">
    <source>
        <dbReference type="ARBA" id="ARBA00022801"/>
    </source>
</evidence>
<name>A0A927CY83_9BACI</name>
<reference evidence="4" key="1">
    <citation type="submission" date="2020-09" db="EMBL/GenBank/DDBJ databases">
        <title>Bacillus faecalis sp. nov., a moderately halophilic bacterium isolated from cow faeces.</title>
        <authorList>
            <person name="Jiang L."/>
            <person name="Lee J."/>
        </authorList>
    </citation>
    <scope>NUCLEOTIDE SEQUENCE</scope>
    <source>
        <strain evidence="4">AGMB 02131</strain>
    </source>
</reference>
<dbReference type="PANTHER" id="PTHR10587:SF133">
    <property type="entry name" value="CHITIN DEACETYLASE 1-RELATED"/>
    <property type="match status" value="1"/>
</dbReference>
<dbReference type="AlphaFoldDB" id="A0A927CY83"/>
<keyword evidence="5" id="KW-1185">Reference proteome</keyword>
<dbReference type="SUPFAM" id="SSF88713">
    <property type="entry name" value="Glycoside hydrolase/deacetylase"/>
    <property type="match status" value="1"/>
</dbReference>
<evidence type="ECO:0000313" key="4">
    <source>
        <dbReference type="EMBL" id="MBD3109923.1"/>
    </source>
</evidence>
<gene>
    <name evidence="4" type="ORF">IEO70_16410</name>
</gene>
<organism evidence="4 5">
    <name type="scientific">Peribacillus faecalis</name>
    <dbReference type="NCBI Taxonomy" id="2772559"/>
    <lineage>
        <taxon>Bacteria</taxon>
        <taxon>Bacillati</taxon>
        <taxon>Bacillota</taxon>
        <taxon>Bacilli</taxon>
        <taxon>Bacillales</taxon>
        <taxon>Bacillaceae</taxon>
        <taxon>Peribacillus</taxon>
    </lineage>
</organism>
<sequence length="421" mass="47534">MRRELQKKLQRKRVLWLLAGILALSGMAFVVARKGSTVAEPLNMDPTYEGIEISSILKEGKEIEYPIFHIEEVDDIISAYIQERLTTSKQLSYEIVHYSAQTATVQFTGSEMLETLNIDLIDGKLLSSTDLVDEAKTDEFMKRLSNVGYAQLATSNQEKFEDFILYNQSIVFNTSKGELAVSKQLFEDLLKDEYKAGNANKDLVQDREPKSVIAELPKKSIEDLLDKKVVALTFDDGPKKGTTDVILDALKKHNAHATFFVLGSMAEKSPELLRRMAEEGQEIGSHSYNHPQLTKLSDEEILAQLNQTKEVIQQNTGQEPTAFRPPYGSIDDRVRSFLGDIDVVGWNIDTEDWKYRDTNRIVREVMNKAADGKIILMHDIYKTSADAAVSVIEQLTAQGYEIVTASDMIEIKRRRMQVSEG</sequence>
<dbReference type="InterPro" id="IPR002509">
    <property type="entry name" value="NODB_dom"/>
</dbReference>
<dbReference type="RefSeq" id="WP_190999460.1">
    <property type="nucleotide sequence ID" value="NZ_JACXSI010000047.1"/>
</dbReference>
<dbReference type="PANTHER" id="PTHR10587">
    <property type="entry name" value="GLYCOSYL TRANSFERASE-RELATED"/>
    <property type="match status" value="1"/>
</dbReference>
<dbReference type="PROSITE" id="PS51677">
    <property type="entry name" value="NODB"/>
    <property type="match status" value="1"/>
</dbReference>
<protein>
    <submittedName>
        <fullName evidence="4">Polysaccharide deacetylase family protein</fullName>
    </submittedName>
</protein>
<dbReference type="Gene3D" id="3.20.20.370">
    <property type="entry name" value="Glycoside hydrolase/deacetylase"/>
    <property type="match status" value="1"/>
</dbReference>
<evidence type="ECO:0000259" key="3">
    <source>
        <dbReference type="PROSITE" id="PS51677"/>
    </source>
</evidence>
<dbReference type="EMBL" id="JACXSI010000047">
    <property type="protein sequence ID" value="MBD3109923.1"/>
    <property type="molecule type" value="Genomic_DNA"/>
</dbReference>
<dbReference type="GO" id="GO:0016810">
    <property type="term" value="F:hydrolase activity, acting on carbon-nitrogen (but not peptide) bonds"/>
    <property type="evidence" value="ECO:0007669"/>
    <property type="project" value="InterPro"/>
</dbReference>
<keyword evidence="2" id="KW-0378">Hydrolase</keyword>
<dbReference type="GO" id="GO:0046872">
    <property type="term" value="F:metal ion binding"/>
    <property type="evidence" value="ECO:0007669"/>
    <property type="project" value="UniProtKB-KW"/>
</dbReference>